<dbReference type="RefSeq" id="WP_379799487.1">
    <property type="nucleotide sequence ID" value="NZ_JBHSFY010000010.1"/>
</dbReference>
<accession>A0ABV8ZHX3</accession>
<keyword evidence="4" id="KW-1185">Reference proteome</keyword>
<dbReference type="Gene3D" id="3.40.50.2300">
    <property type="match status" value="1"/>
</dbReference>
<dbReference type="PANTHER" id="PTHR44520">
    <property type="entry name" value="RESPONSE REGULATOR RCP1-RELATED"/>
    <property type="match status" value="1"/>
</dbReference>
<dbReference type="EMBL" id="JBHSFY010000010">
    <property type="protein sequence ID" value="MFC4478675.1"/>
    <property type="molecule type" value="Genomic_DNA"/>
</dbReference>
<dbReference type="Pfam" id="PF00072">
    <property type="entry name" value="Response_reg"/>
    <property type="match status" value="1"/>
</dbReference>
<evidence type="ECO:0000256" key="1">
    <source>
        <dbReference type="PROSITE-ProRule" id="PRU00169"/>
    </source>
</evidence>
<feature type="domain" description="Response regulatory" evidence="2">
    <location>
        <begin position="6"/>
        <end position="128"/>
    </location>
</feature>
<dbReference type="PROSITE" id="PS50110">
    <property type="entry name" value="RESPONSE_REGULATORY"/>
    <property type="match status" value="1"/>
</dbReference>
<protein>
    <submittedName>
        <fullName evidence="3">Response regulator</fullName>
    </submittedName>
</protein>
<gene>
    <name evidence="3" type="ORF">ACFO3N_16490</name>
</gene>
<evidence type="ECO:0000313" key="3">
    <source>
        <dbReference type="EMBL" id="MFC4478675.1"/>
    </source>
</evidence>
<evidence type="ECO:0000259" key="2">
    <source>
        <dbReference type="PROSITE" id="PS50110"/>
    </source>
</evidence>
<keyword evidence="1" id="KW-0597">Phosphoprotein</keyword>
<dbReference type="PANTHER" id="PTHR44520:SF2">
    <property type="entry name" value="RESPONSE REGULATOR RCP1"/>
    <property type="match status" value="1"/>
</dbReference>
<dbReference type="InterPro" id="IPR011006">
    <property type="entry name" value="CheY-like_superfamily"/>
</dbReference>
<proteinExistence type="predicted"/>
<name>A0ABV8ZHX3_9FLAO</name>
<dbReference type="SUPFAM" id="SSF52172">
    <property type="entry name" value="CheY-like"/>
    <property type="match status" value="1"/>
</dbReference>
<reference evidence="4" key="1">
    <citation type="journal article" date="2019" name="Int. J. Syst. Evol. Microbiol.">
        <title>The Global Catalogue of Microorganisms (GCM) 10K type strain sequencing project: providing services to taxonomists for standard genome sequencing and annotation.</title>
        <authorList>
            <consortium name="The Broad Institute Genomics Platform"/>
            <consortium name="The Broad Institute Genome Sequencing Center for Infectious Disease"/>
            <person name="Wu L."/>
            <person name="Ma J."/>
        </authorList>
    </citation>
    <scope>NUCLEOTIDE SEQUENCE [LARGE SCALE GENOMIC DNA]</scope>
    <source>
        <strain evidence="4">NBRC 103627</strain>
    </source>
</reference>
<sequence length="141" mass="16384">MRRKGEIIIIEDDEDDRLFLQDIFDSLQYPNKIKFIEDPMEAIPYLSNPSVLPFLIISDINMPKINGFELREQIMSIGEIGTKCVPYIFLSTSKNPENVLKAYSCNVQGYFKKQENFADYKAMIKNIMEYWLLSLTPSVSI</sequence>
<dbReference type="Proteomes" id="UP001596003">
    <property type="component" value="Unassembled WGS sequence"/>
</dbReference>
<feature type="modified residue" description="4-aspartylphosphate" evidence="1">
    <location>
        <position position="59"/>
    </location>
</feature>
<evidence type="ECO:0000313" key="4">
    <source>
        <dbReference type="Proteomes" id="UP001596003"/>
    </source>
</evidence>
<dbReference type="InterPro" id="IPR001789">
    <property type="entry name" value="Sig_transdc_resp-reg_receiver"/>
</dbReference>
<comment type="caution">
    <text evidence="3">The sequence shown here is derived from an EMBL/GenBank/DDBJ whole genome shotgun (WGS) entry which is preliminary data.</text>
</comment>
<organism evidence="3 4">
    <name type="scientific">Flavobacterium chungangensis</name>
    <dbReference type="NCBI Taxonomy" id="2708132"/>
    <lineage>
        <taxon>Bacteria</taxon>
        <taxon>Pseudomonadati</taxon>
        <taxon>Bacteroidota</taxon>
        <taxon>Flavobacteriia</taxon>
        <taxon>Flavobacteriales</taxon>
        <taxon>Flavobacteriaceae</taxon>
        <taxon>Flavobacterium</taxon>
    </lineage>
</organism>
<dbReference type="InterPro" id="IPR052893">
    <property type="entry name" value="TCS_response_regulator"/>
</dbReference>
<dbReference type="SMART" id="SM00448">
    <property type="entry name" value="REC"/>
    <property type="match status" value="1"/>
</dbReference>